<dbReference type="AlphaFoldDB" id="A0A3M7F9Z5"/>
<feature type="region of interest" description="Disordered" evidence="1">
    <location>
        <begin position="172"/>
        <end position="501"/>
    </location>
</feature>
<evidence type="ECO:0000313" key="3">
    <source>
        <dbReference type="EMBL" id="RMY89786.1"/>
    </source>
</evidence>
<feature type="compositionally biased region" description="Low complexity" evidence="1">
    <location>
        <begin position="18"/>
        <end position="32"/>
    </location>
</feature>
<dbReference type="Gene3D" id="3.30.40.10">
    <property type="entry name" value="Zinc/RING finger domain, C3HC4 (zinc finger)"/>
    <property type="match status" value="1"/>
</dbReference>
<dbReference type="Proteomes" id="UP000281468">
    <property type="component" value="Unassembled WGS sequence"/>
</dbReference>
<comment type="caution">
    <text evidence="2">The sequence shown here is derived from an EMBL/GenBank/DDBJ whole genome shotgun (WGS) entry which is preliminary data.</text>
</comment>
<feature type="compositionally biased region" description="Basic and acidic residues" evidence="1">
    <location>
        <begin position="328"/>
        <end position="359"/>
    </location>
</feature>
<evidence type="ECO:0000256" key="1">
    <source>
        <dbReference type="SAM" id="MobiDB-lite"/>
    </source>
</evidence>
<dbReference type="SMART" id="SM00726">
    <property type="entry name" value="UIM"/>
    <property type="match status" value="1"/>
</dbReference>
<evidence type="ECO:0000313" key="4">
    <source>
        <dbReference type="Proteomes" id="UP000269539"/>
    </source>
</evidence>
<feature type="region of interest" description="Disordered" evidence="1">
    <location>
        <begin position="1"/>
        <end position="96"/>
    </location>
</feature>
<evidence type="ECO:0000313" key="2">
    <source>
        <dbReference type="EMBL" id="RMY85426.1"/>
    </source>
</evidence>
<sequence length="586" mass="63762">MPSPIRRSTRGAPPAKPTPTTNSSSSSSLATSKQLDASAKTTSNGHNKSASPPSPASDEMSEPPRRSQRSHPTQHDEATQDDDNIQEGNAEEEDVTRCICGQQEYPGPPLSEAFNNVDLQNDDAGGLFIQCDGCSVWQHGGSALVLQHHSQACQPISTMARYHEASQPRAAAANAQKAIDKSNRQQYSIYLPVNPQTKRKGSVSKSDDKTKKERDAAAMRASADPATGRRRGTMRSKEHDDEEEQLRRALEESRREQEGSGNGRRNGKRARDESEDVKHDSKRQRILAESLAALSRNATIEDDSEEETPSGSRGKKARADAQQTARQAELREKEKEREKQRAEAAGRRQERAGRRRGDGTQDDIAARYAELTESIEPDPEETPKLSASAKTSPPPSSLPPSPPPQTTVERAPPKRGPGKKTKKLGNNQYTKARERDLAAQAAASSPHHRKRALNNNGGSSGDEQLPNGDSNEPQTGKGKGKGKNKVANGHASAQEPKELTVQEMERVIDRMSLYMQQKQIEMAGDHTPPTADAGVPGMPGGAVQPPTSVATGDDERPFDELNSMEQADHIQRSIMKWKALFGAHPA</sequence>
<proteinExistence type="predicted"/>
<dbReference type="EMBL" id="QWIQ01000394">
    <property type="protein sequence ID" value="RMY89786.1"/>
    <property type="molecule type" value="Genomic_DNA"/>
</dbReference>
<feature type="compositionally biased region" description="Acidic residues" evidence="1">
    <location>
        <begin position="79"/>
        <end position="94"/>
    </location>
</feature>
<dbReference type="VEuPathDB" id="FungiDB:BTJ68_08480"/>
<feature type="compositionally biased region" description="Basic and acidic residues" evidence="1">
    <location>
        <begin position="205"/>
        <end position="217"/>
    </location>
</feature>
<dbReference type="InterPro" id="IPR013083">
    <property type="entry name" value="Znf_RING/FYVE/PHD"/>
</dbReference>
<organism evidence="2 4">
    <name type="scientific">Hortaea werneckii</name>
    <name type="common">Black yeast</name>
    <name type="synonym">Cladosporium werneckii</name>
    <dbReference type="NCBI Taxonomy" id="91943"/>
    <lineage>
        <taxon>Eukaryota</taxon>
        <taxon>Fungi</taxon>
        <taxon>Dikarya</taxon>
        <taxon>Ascomycota</taxon>
        <taxon>Pezizomycotina</taxon>
        <taxon>Dothideomycetes</taxon>
        <taxon>Dothideomycetidae</taxon>
        <taxon>Mycosphaerellales</taxon>
        <taxon>Teratosphaeriaceae</taxon>
        <taxon>Hortaea</taxon>
    </lineage>
</organism>
<dbReference type="PROSITE" id="PS50330">
    <property type="entry name" value="UIM"/>
    <property type="match status" value="1"/>
</dbReference>
<dbReference type="Proteomes" id="UP000269539">
    <property type="component" value="Unassembled WGS sequence"/>
</dbReference>
<dbReference type="GO" id="GO:0070210">
    <property type="term" value="C:Rpd3L-Expanded complex"/>
    <property type="evidence" value="ECO:0007669"/>
    <property type="project" value="TreeGrafter"/>
</dbReference>
<feature type="compositionally biased region" description="Polar residues" evidence="1">
    <location>
        <begin position="33"/>
        <end position="51"/>
    </location>
</feature>
<accession>A0A3M7F9Z5</accession>
<dbReference type="PANTHER" id="PTHR47793">
    <property type="entry name" value="HISTONE DEACETYLASE COMPLEX SUBUNIT CTI6"/>
    <property type="match status" value="1"/>
</dbReference>
<gene>
    <name evidence="3" type="ORF">D0862_10140</name>
    <name evidence="2" type="ORF">D0864_07312</name>
</gene>
<dbReference type="GO" id="GO:0061186">
    <property type="term" value="P:negative regulation of silent mating-type cassette heterochromatin formation"/>
    <property type="evidence" value="ECO:0007669"/>
    <property type="project" value="TreeGrafter"/>
</dbReference>
<feature type="compositionally biased region" description="Basic and acidic residues" evidence="1">
    <location>
        <begin position="269"/>
        <end position="279"/>
    </location>
</feature>
<feature type="compositionally biased region" description="Pro residues" evidence="1">
    <location>
        <begin position="392"/>
        <end position="405"/>
    </location>
</feature>
<feature type="region of interest" description="Disordered" evidence="1">
    <location>
        <begin position="524"/>
        <end position="558"/>
    </location>
</feature>
<evidence type="ECO:0000313" key="5">
    <source>
        <dbReference type="Proteomes" id="UP000281468"/>
    </source>
</evidence>
<dbReference type="GO" id="GO:0033698">
    <property type="term" value="C:Rpd3L complex"/>
    <property type="evidence" value="ECO:0007669"/>
    <property type="project" value="TreeGrafter"/>
</dbReference>
<protein>
    <recommendedName>
        <fullName evidence="6">Zinc finger PHD-type domain-containing protein</fullName>
    </recommendedName>
</protein>
<dbReference type="InterPro" id="IPR003903">
    <property type="entry name" value="UIM_dom"/>
</dbReference>
<feature type="compositionally biased region" description="Basic and acidic residues" evidence="1">
    <location>
        <begin position="235"/>
        <end position="258"/>
    </location>
</feature>
<dbReference type="GO" id="GO:0061188">
    <property type="term" value="P:negative regulation of rDNA heterochromatin formation"/>
    <property type="evidence" value="ECO:0007669"/>
    <property type="project" value="TreeGrafter"/>
</dbReference>
<dbReference type="EMBL" id="QWIO01000779">
    <property type="protein sequence ID" value="RMY85426.1"/>
    <property type="molecule type" value="Genomic_DNA"/>
</dbReference>
<evidence type="ECO:0008006" key="6">
    <source>
        <dbReference type="Google" id="ProtNLM"/>
    </source>
</evidence>
<dbReference type="PANTHER" id="PTHR47793:SF1">
    <property type="entry name" value="HISTONE DEACETYLASE COMPLEX SUBUNIT CTI6"/>
    <property type="match status" value="1"/>
</dbReference>
<reference evidence="4 5" key="1">
    <citation type="journal article" date="2018" name="BMC Genomics">
        <title>Genomic evidence for intraspecific hybridization in a clonal and extremely halotolerant yeast.</title>
        <authorList>
            <person name="Gostincar C."/>
            <person name="Stajich J.E."/>
            <person name="Zupancic J."/>
            <person name="Zalar P."/>
            <person name="Gunde-Cimerman N."/>
        </authorList>
    </citation>
    <scope>NUCLEOTIDE SEQUENCE [LARGE SCALE GENOMIC DNA]</scope>
    <source>
        <strain evidence="2 4">EXF-10513</strain>
        <strain evidence="3 5">EXF-171</strain>
    </source>
</reference>
<dbReference type="InterPro" id="IPR011011">
    <property type="entry name" value="Znf_FYVE_PHD"/>
</dbReference>
<name>A0A3M7F9Z5_HORWE</name>
<dbReference type="InterPro" id="IPR053051">
    <property type="entry name" value="HDAC_complex_subunit"/>
</dbReference>
<dbReference type="SUPFAM" id="SSF57903">
    <property type="entry name" value="FYVE/PHD zinc finger"/>
    <property type="match status" value="1"/>
</dbReference>